<organism evidence="1 2">
    <name type="scientific">Dreissena polymorpha</name>
    <name type="common">Zebra mussel</name>
    <name type="synonym">Mytilus polymorpha</name>
    <dbReference type="NCBI Taxonomy" id="45954"/>
    <lineage>
        <taxon>Eukaryota</taxon>
        <taxon>Metazoa</taxon>
        <taxon>Spiralia</taxon>
        <taxon>Lophotrochozoa</taxon>
        <taxon>Mollusca</taxon>
        <taxon>Bivalvia</taxon>
        <taxon>Autobranchia</taxon>
        <taxon>Heteroconchia</taxon>
        <taxon>Euheterodonta</taxon>
        <taxon>Imparidentia</taxon>
        <taxon>Neoheterodontei</taxon>
        <taxon>Myida</taxon>
        <taxon>Dreissenoidea</taxon>
        <taxon>Dreissenidae</taxon>
        <taxon>Dreissena</taxon>
    </lineage>
</organism>
<protein>
    <submittedName>
        <fullName evidence="1">Uncharacterized protein</fullName>
    </submittedName>
</protein>
<name>A0A9D4EGQ0_DREPO</name>
<accession>A0A9D4EGQ0</accession>
<dbReference type="EMBL" id="JAIWYP010000008">
    <property type="protein sequence ID" value="KAH3779416.1"/>
    <property type="molecule type" value="Genomic_DNA"/>
</dbReference>
<dbReference type="Proteomes" id="UP000828390">
    <property type="component" value="Unassembled WGS sequence"/>
</dbReference>
<evidence type="ECO:0000313" key="2">
    <source>
        <dbReference type="Proteomes" id="UP000828390"/>
    </source>
</evidence>
<comment type="caution">
    <text evidence="1">The sequence shown here is derived from an EMBL/GenBank/DDBJ whole genome shotgun (WGS) entry which is preliminary data.</text>
</comment>
<reference evidence="1" key="2">
    <citation type="submission" date="2020-11" db="EMBL/GenBank/DDBJ databases">
        <authorList>
            <person name="McCartney M.A."/>
            <person name="Auch B."/>
            <person name="Kono T."/>
            <person name="Mallez S."/>
            <person name="Becker A."/>
            <person name="Gohl D.M."/>
            <person name="Silverstein K.A.T."/>
            <person name="Koren S."/>
            <person name="Bechman K.B."/>
            <person name="Herman A."/>
            <person name="Abrahante J.E."/>
            <person name="Garbe J."/>
        </authorList>
    </citation>
    <scope>NUCLEOTIDE SEQUENCE</scope>
    <source>
        <strain evidence="1">Duluth1</strain>
        <tissue evidence="1">Whole animal</tissue>
    </source>
</reference>
<proteinExistence type="predicted"/>
<reference evidence="1" key="1">
    <citation type="journal article" date="2019" name="bioRxiv">
        <title>The Genome of the Zebra Mussel, Dreissena polymorpha: A Resource for Invasive Species Research.</title>
        <authorList>
            <person name="McCartney M.A."/>
            <person name="Auch B."/>
            <person name="Kono T."/>
            <person name="Mallez S."/>
            <person name="Zhang Y."/>
            <person name="Obille A."/>
            <person name="Becker A."/>
            <person name="Abrahante J.E."/>
            <person name="Garbe J."/>
            <person name="Badalamenti J.P."/>
            <person name="Herman A."/>
            <person name="Mangelson H."/>
            <person name="Liachko I."/>
            <person name="Sullivan S."/>
            <person name="Sone E.D."/>
            <person name="Koren S."/>
            <person name="Silverstein K.A.T."/>
            <person name="Beckman K.B."/>
            <person name="Gohl D.M."/>
        </authorList>
    </citation>
    <scope>NUCLEOTIDE SEQUENCE</scope>
    <source>
        <strain evidence="1">Duluth1</strain>
        <tissue evidence="1">Whole animal</tissue>
    </source>
</reference>
<evidence type="ECO:0000313" key="1">
    <source>
        <dbReference type="EMBL" id="KAH3779416.1"/>
    </source>
</evidence>
<sequence>MMLTHQQDILNTHMMGLLPDTGKQYADPVSTPIISHIKQSFARTFGKENT</sequence>
<gene>
    <name evidence="1" type="ORF">DPMN_157219</name>
</gene>
<dbReference type="AlphaFoldDB" id="A0A9D4EGQ0"/>
<keyword evidence="2" id="KW-1185">Reference proteome</keyword>